<organism evidence="2 3">
    <name type="scientific">Clostridium collagenovorans DSM 3089</name>
    <dbReference type="NCBI Taxonomy" id="1121306"/>
    <lineage>
        <taxon>Bacteria</taxon>
        <taxon>Bacillati</taxon>
        <taxon>Bacillota</taxon>
        <taxon>Clostridia</taxon>
        <taxon>Eubacteriales</taxon>
        <taxon>Clostridiaceae</taxon>
        <taxon>Clostridium</taxon>
    </lineage>
</organism>
<proteinExistence type="predicted"/>
<evidence type="ECO:0000256" key="1">
    <source>
        <dbReference type="SAM" id="Phobius"/>
    </source>
</evidence>
<keyword evidence="3" id="KW-1185">Reference proteome</keyword>
<evidence type="ECO:0000313" key="3">
    <source>
        <dbReference type="Proteomes" id="UP000184526"/>
    </source>
</evidence>
<gene>
    <name evidence="2" type="ORF">SAMN02745196_00548</name>
</gene>
<dbReference type="OrthoDB" id="1906601at2"/>
<dbReference type="Proteomes" id="UP000184526">
    <property type="component" value="Unassembled WGS sequence"/>
</dbReference>
<accession>A0A1M5TED5</accession>
<dbReference type="RefSeq" id="WP_072829798.1">
    <property type="nucleotide sequence ID" value="NZ_FQXP01000003.1"/>
</dbReference>
<keyword evidence="1" id="KW-0472">Membrane</keyword>
<dbReference type="AlphaFoldDB" id="A0A1M5TED5"/>
<feature type="transmembrane region" description="Helical" evidence="1">
    <location>
        <begin position="7"/>
        <end position="29"/>
    </location>
</feature>
<evidence type="ECO:0000313" key="2">
    <source>
        <dbReference type="EMBL" id="SHH49175.1"/>
    </source>
</evidence>
<protein>
    <submittedName>
        <fullName evidence="2">Uncharacterized protein</fullName>
    </submittedName>
</protein>
<keyword evidence="1" id="KW-0812">Transmembrane</keyword>
<sequence>MNKKKKILLILPVPIICIVLVIAASYYYYFYPKTEVTSLNENITIDNWDLASKFIPSDFNLSFKEISVESNTVFTEDELTKLAIKSLQEIPEIQGIVTGLKVNIENNRINIYTHIKYKKIPVEIKLSFSGRAMDGKGVFHYEGGKVGLAKIPKDTIFKNLNDTSIIQYNKENGDAILSFDSIKLIDIKDVKVENDAVTLVFKATLKFWDWLSK</sequence>
<name>A0A1M5TED5_9CLOT</name>
<keyword evidence="1" id="KW-1133">Transmembrane helix</keyword>
<dbReference type="EMBL" id="FQXP01000003">
    <property type="protein sequence ID" value="SHH49175.1"/>
    <property type="molecule type" value="Genomic_DNA"/>
</dbReference>
<reference evidence="2 3" key="1">
    <citation type="submission" date="2016-11" db="EMBL/GenBank/DDBJ databases">
        <authorList>
            <person name="Jaros S."/>
            <person name="Januszkiewicz K."/>
            <person name="Wedrychowicz H."/>
        </authorList>
    </citation>
    <scope>NUCLEOTIDE SEQUENCE [LARGE SCALE GENOMIC DNA]</scope>
    <source>
        <strain evidence="2 3">DSM 3089</strain>
    </source>
</reference>